<dbReference type="AlphaFoldDB" id="A0A0F9KN46"/>
<reference evidence="3" key="1">
    <citation type="journal article" date="2015" name="Nature">
        <title>Complex archaea that bridge the gap between prokaryotes and eukaryotes.</title>
        <authorList>
            <person name="Spang A."/>
            <person name="Saw J.H."/>
            <person name="Jorgensen S.L."/>
            <person name="Zaremba-Niedzwiedzka K."/>
            <person name="Martijn J."/>
            <person name="Lind A.E."/>
            <person name="van Eijk R."/>
            <person name="Schleper C."/>
            <person name="Guy L."/>
            <person name="Ettema T.J."/>
        </authorList>
    </citation>
    <scope>NUCLEOTIDE SEQUENCE</scope>
</reference>
<comment type="caution">
    <text evidence="3">The sequence shown here is derived from an EMBL/GenBank/DDBJ whole genome shotgun (WGS) entry which is preliminary data.</text>
</comment>
<dbReference type="PANTHER" id="PTHR42879:SF2">
    <property type="entry name" value="3-OXOACYL-[ACYL-CARRIER-PROTEIN] REDUCTASE FABG"/>
    <property type="match status" value="1"/>
</dbReference>
<evidence type="ECO:0000313" key="3">
    <source>
        <dbReference type="EMBL" id="KKM76221.1"/>
    </source>
</evidence>
<dbReference type="Pfam" id="PF00106">
    <property type="entry name" value="adh_short"/>
    <property type="match status" value="1"/>
</dbReference>
<dbReference type="InterPro" id="IPR036291">
    <property type="entry name" value="NAD(P)-bd_dom_sf"/>
</dbReference>
<sequence>MCNDRDLTGKVALVTGGSRGIGRQIALSLARQGADIAVNYLRSENEANKVLSEVEDCGSRCIIIRADVSKSSDVARMKNIIMNKLGVVQILINNAGIARPQSIQDISEKDWDEIIETNLKSAFLVTQAVLPEMRTKGWGRIVNMSSVPAQIGGVVGPHYAASKAGLIGLTHSYASLLSKEGITVNTIAPALIATKMVTQNPSARPNLIPVGRFGSVEEVADVVIMLASNGYITGQTININGGWYMG</sequence>
<dbReference type="PANTHER" id="PTHR42879">
    <property type="entry name" value="3-OXOACYL-(ACYL-CARRIER-PROTEIN) REDUCTASE"/>
    <property type="match status" value="1"/>
</dbReference>
<organism evidence="3">
    <name type="scientific">marine sediment metagenome</name>
    <dbReference type="NCBI Taxonomy" id="412755"/>
    <lineage>
        <taxon>unclassified sequences</taxon>
        <taxon>metagenomes</taxon>
        <taxon>ecological metagenomes</taxon>
    </lineage>
</organism>
<dbReference type="GO" id="GO:0016491">
    <property type="term" value="F:oxidoreductase activity"/>
    <property type="evidence" value="ECO:0007669"/>
    <property type="project" value="UniProtKB-KW"/>
</dbReference>
<proteinExistence type="inferred from homology"/>
<evidence type="ECO:0000256" key="2">
    <source>
        <dbReference type="ARBA" id="ARBA00023002"/>
    </source>
</evidence>
<dbReference type="InterPro" id="IPR050259">
    <property type="entry name" value="SDR"/>
</dbReference>
<protein>
    <recommendedName>
        <fullName evidence="4">3-oxoacyl-[acyl-carrier-protein] reductase</fullName>
    </recommendedName>
</protein>
<dbReference type="Gene3D" id="3.40.50.720">
    <property type="entry name" value="NAD(P)-binding Rossmann-like Domain"/>
    <property type="match status" value="1"/>
</dbReference>
<dbReference type="PRINTS" id="PR00080">
    <property type="entry name" value="SDRFAMILY"/>
</dbReference>
<dbReference type="GO" id="GO:0032787">
    <property type="term" value="P:monocarboxylic acid metabolic process"/>
    <property type="evidence" value="ECO:0007669"/>
    <property type="project" value="UniProtKB-ARBA"/>
</dbReference>
<dbReference type="SUPFAM" id="SSF51735">
    <property type="entry name" value="NAD(P)-binding Rossmann-fold domains"/>
    <property type="match status" value="1"/>
</dbReference>
<gene>
    <name evidence="3" type="ORF">LCGC14_1382360</name>
</gene>
<accession>A0A0F9KN46</accession>
<dbReference type="InterPro" id="IPR020904">
    <property type="entry name" value="Sc_DH/Rdtase_CS"/>
</dbReference>
<name>A0A0F9KN46_9ZZZZ</name>
<dbReference type="InterPro" id="IPR002347">
    <property type="entry name" value="SDR_fam"/>
</dbReference>
<comment type="similarity">
    <text evidence="1">Belongs to the short-chain dehydrogenases/reductases (SDR) family.</text>
</comment>
<evidence type="ECO:0000256" key="1">
    <source>
        <dbReference type="ARBA" id="ARBA00006484"/>
    </source>
</evidence>
<dbReference type="EMBL" id="LAZR01008845">
    <property type="protein sequence ID" value="KKM76221.1"/>
    <property type="molecule type" value="Genomic_DNA"/>
</dbReference>
<evidence type="ECO:0008006" key="4">
    <source>
        <dbReference type="Google" id="ProtNLM"/>
    </source>
</evidence>
<dbReference type="PRINTS" id="PR00081">
    <property type="entry name" value="GDHRDH"/>
</dbReference>
<keyword evidence="2" id="KW-0560">Oxidoreductase</keyword>
<dbReference type="NCBIfam" id="NF009466">
    <property type="entry name" value="PRK12826.1-2"/>
    <property type="match status" value="1"/>
</dbReference>
<dbReference type="FunFam" id="3.40.50.720:FF:000173">
    <property type="entry name" value="3-oxoacyl-[acyl-carrier protein] reductase"/>
    <property type="match status" value="1"/>
</dbReference>
<dbReference type="PROSITE" id="PS00061">
    <property type="entry name" value="ADH_SHORT"/>
    <property type="match status" value="1"/>
</dbReference>